<dbReference type="InterPro" id="IPR050910">
    <property type="entry name" value="JMJD6_ArgDemeth/LysHydrox"/>
</dbReference>
<dbReference type="PROSITE" id="PS51184">
    <property type="entry name" value="JMJC"/>
    <property type="match status" value="1"/>
</dbReference>
<evidence type="ECO:0000313" key="3">
    <source>
        <dbReference type="Proteomes" id="UP000649617"/>
    </source>
</evidence>
<reference evidence="2" key="1">
    <citation type="submission" date="2021-02" db="EMBL/GenBank/DDBJ databases">
        <authorList>
            <person name="Dougan E. K."/>
            <person name="Rhodes N."/>
            <person name="Thang M."/>
            <person name="Chan C."/>
        </authorList>
    </citation>
    <scope>NUCLEOTIDE SEQUENCE</scope>
</reference>
<dbReference type="SMART" id="SM00558">
    <property type="entry name" value="JmjC"/>
    <property type="match status" value="1"/>
</dbReference>
<evidence type="ECO:0000313" key="2">
    <source>
        <dbReference type="EMBL" id="CAE7415931.1"/>
    </source>
</evidence>
<protein>
    <submittedName>
        <fullName evidence="2">PSR protein</fullName>
    </submittedName>
</protein>
<dbReference type="InterPro" id="IPR041667">
    <property type="entry name" value="Cupin_8"/>
</dbReference>
<sequence length="305" mass="34282">FLAIHALPESDSTRHVEVPLSSYLANLGKDPYTYISEIRFPGQGDEEEADESKQQLLDDVAAPLPRLSLPRDGGAYSHVRRENQTRQSAEEHEICGDPSHQKWLPLFRWFLCGGEGSGLGCHQDPNSTMFWNACIVGKKRWCIFPPSTPESMLVSRSMDKPCMLPGSCPETATTSDYHPSASAKAWFEQEYPRVRDLHCAAQNAGVASGIGMIEFIQSEGEVVVCPAGWWHIVLVLEPSVTFTENWLADRDIGSALGLLEASPWRHQILWNSLPWHLRVRAFFGHTLFRLQAAAKILLERREFGR</sequence>
<dbReference type="OrthoDB" id="3838338at2759"/>
<accession>A0A812R2I6</accession>
<comment type="caution">
    <text evidence="2">The sequence shown here is derived from an EMBL/GenBank/DDBJ whole genome shotgun (WGS) entry which is preliminary data.</text>
</comment>
<dbReference type="Gene3D" id="2.60.120.650">
    <property type="entry name" value="Cupin"/>
    <property type="match status" value="1"/>
</dbReference>
<keyword evidence="3" id="KW-1185">Reference proteome</keyword>
<dbReference type="SUPFAM" id="SSF51197">
    <property type="entry name" value="Clavaminate synthase-like"/>
    <property type="match status" value="1"/>
</dbReference>
<dbReference type="PANTHER" id="PTHR12480">
    <property type="entry name" value="ARGININE DEMETHYLASE AND LYSYL-HYDROXYLASE JMJD"/>
    <property type="match status" value="1"/>
</dbReference>
<name>A0A812R2I6_SYMPI</name>
<dbReference type="AlphaFoldDB" id="A0A812R2I6"/>
<feature type="non-terminal residue" evidence="2">
    <location>
        <position position="305"/>
    </location>
</feature>
<gene>
    <name evidence="2" type="primary">PSR</name>
    <name evidence="2" type="ORF">SPIL2461_LOCUS10255</name>
</gene>
<feature type="domain" description="JmjC" evidence="1">
    <location>
        <begin position="86"/>
        <end position="263"/>
    </location>
</feature>
<organism evidence="2 3">
    <name type="scientific">Symbiodinium pilosum</name>
    <name type="common">Dinoflagellate</name>
    <dbReference type="NCBI Taxonomy" id="2952"/>
    <lineage>
        <taxon>Eukaryota</taxon>
        <taxon>Sar</taxon>
        <taxon>Alveolata</taxon>
        <taxon>Dinophyceae</taxon>
        <taxon>Suessiales</taxon>
        <taxon>Symbiodiniaceae</taxon>
        <taxon>Symbiodinium</taxon>
    </lineage>
</organism>
<dbReference type="Proteomes" id="UP000649617">
    <property type="component" value="Unassembled WGS sequence"/>
</dbReference>
<dbReference type="EMBL" id="CAJNIZ010018780">
    <property type="protein sequence ID" value="CAE7415931.1"/>
    <property type="molecule type" value="Genomic_DNA"/>
</dbReference>
<dbReference type="Pfam" id="PF13621">
    <property type="entry name" value="Cupin_8"/>
    <property type="match status" value="1"/>
</dbReference>
<proteinExistence type="predicted"/>
<dbReference type="InterPro" id="IPR003347">
    <property type="entry name" value="JmjC_dom"/>
</dbReference>
<evidence type="ECO:0000259" key="1">
    <source>
        <dbReference type="PROSITE" id="PS51184"/>
    </source>
</evidence>